<comment type="function">
    <text evidence="4">Catalyzes the transfer of a formyl group from 10-formyltetrahydrofolate to 5-phospho-ribosyl-glycinamide (GAR), producing 5-phospho-ribosyl-N-formylglycinamide (FGAR) and tetrahydrofolate.</text>
</comment>
<evidence type="ECO:0000256" key="4">
    <source>
        <dbReference type="HAMAP-Rule" id="MF_01930"/>
    </source>
</evidence>
<dbReference type="AlphaFoldDB" id="A0A5C4TAF4"/>
<accession>A0A5C4TAF4</accession>
<feature type="domain" description="Formyl transferase N-terminal" evidence="5">
    <location>
        <begin position="12"/>
        <end position="196"/>
    </location>
</feature>
<protein>
    <recommendedName>
        <fullName evidence="4">Phosphoribosylglycinamide formyltransferase</fullName>
        <ecNumber evidence="4">2.1.2.2</ecNumber>
    </recommendedName>
    <alternativeName>
        <fullName evidence="4">5'-phosphoribosylglycinamide transformylase</fullName>
    </alternativeName>
    <alternativeName>
        <fullName evidence="4">GAR transformylase</fullName>
        <shortName evidence="4">GART</shortName>
    </alternativeName>
</protein>
<evidence type="ECO:0000256" key="2">
    <source>
        <dbReference type="ARBA" id="ARBA00022679"/>
    </source>
</evidence>
<evidence type="ECO:0000256" key="3">
    <source>
        <dbReference type="ARBA" id="ARBA00022755"/>
    </source>
</evidence>
<comment type="pathway">
    <text evidence="1 4">Purine metabolism; IMP biosynthesis via de novo pathway; N(2)-formyl-N(1)-(5-phospho-D-ribosyl)glycinamide from N(1)-(5-phospho-D-ribosyl)glycinamide (10-formyl THF route): step 1/1.</text>
</comment>
<comment type="caution">
    <text evidence="6">The sequence shown here is derived from an EMBL/GenBank/DDBJ whole genome shotgun (WGS) entry which is preliminary data.</text>
</comment>
<comment type="similarity">
    <text evidence="4">Belongs to the GART family.</text>
</comment>
<proteinExistence type="inferred from homology"/>
<sequence length="206" mass="22169">MERKSVSLSKLNIALFASHGGSNAQAIIDACAAGKLDGSVAVVISNNSQSGAMERAAAADIPSYHLSSKAYPDEARLDQAILETLLRHEVGLIALAGYMKKLGPRTLRTFAGRIVNLHPSLLPKFGGHGMYGRRVHEAVLAAGERETGVTVHLVDSEYDEGPIVAQSRVPVMADDTVETLAERVLRREHEFYVETLQRIAGGDIVL</sequence>
<dbReference type="OrthoDB" id="9806170at2"/>
<evidence type="ECO:0000313" key="6">
    <source>
        <dbReference type="EMBL" id="TNJ65427.1"/>
    </source>
</evidence>
<comment type="caution">
    <text evidence="4">Lacks conserved residue(s) required for the propagation of feature annotation.</text>
</comment>
<dbReference type="HAMAP" id="MF_01930">
    <property type="entry name" value="PurN"/>
    <property type="match status" value="1"/>
</dbReference>
<feature type="binding site" evidence="4">
    <location>
        <position position="116"/>
    </location>
    <ligand>
        <name>(6R)-10-formyltetrahydrofolate</name>
        <dbReference type="ChEBI" id="CHEBI:195366"/>
    </ligand>
</feature>
<dbReference type="InterPro" id="IPR004607">
    <property type="entry name" value="GART"/>
</dbReference>
<dbReference type="Proteomes" id="UP000307943">
    <property type="component" value="Unassembled WGS sequence"/>
</dbReference>
<dbReference type="UniPathway" id="UPA00074">
    <property type="reaction ID" value="UER00126"/>
</dbReference>
<name>A0A5C4TAF4_9BACL</name>
<feature type="binding site" evidence="4">
    <location>
        <begin position="21"/>
        <end position="23"/>
    </location>
    <ligand>
        <name>N(1)-(5-phospho-beta-D-ribosyl)glycinamide</name>
        <dbReference type="ChEBI" id="CHEBI:143788"/>
    </ligand>
</feature>
<feature type="active site" description="Proton donor" evidence="4">
    <location>
        <position position="118"/>
    </location>
</feature>
<evidence type="ECO:0000313" key="7">
    <source>
        <dbReference type="Proteomes" id="UP000307943"/>
    </source>
</evidence>
<dbReference type="GO" id="GO:0004644">
    <property type="term" value="F:phosphoribosylglycinamide formyltransferase activity"/>
    <property type="evidence" value="ECO:0007669"/>
    <property type="project" value="UniProtKB-UniRule"/>
</dbReference>
<dbReference type="InterPro" id="IPR002376">
    <property type="entry name" value="Formyl_transf_N"/>
</dbReference>
<reference evidence="6 7" key="1">
    <citation type="submission" date="2019-05" db="EMBL/GenBank/DDBJ databases">
        <title>We sequenced the genome of Paenibacillus hemerocallicola KCTC 33185 for further insight into its adaptation and study the phylogeny of Paenibacillus.</title>
        <authorList>
            <person name="Narsing Rao M.P."/>
        </authorList>
    </citation>
    <scope>NUCLEOTIDE SEQUENCE [LARGE SCALE GENOMIC DNA]</scope>
    <source>
        <strain evidence="6 7">KCTC 33185</strain>
    </source>
</reference>
<feature type="site" description="Raises pKa of active site His" evidence="4">
    <location>
        <position position="159"/>
    </location>
</feature>
<dbReference type="NCBIfam" id="TIGR00639">
    <property type="entry name" value="PurN"/>
    <property type="match status" value="1"/>
</dbReference>
<evidence type="ECO:0000256" key="1">
    <source>
        <dbReference type="ARBA" id="ARBA00005054"/>
    </source>
</evidence>
<dbReference type="EMBL" id="VDCQ01000019">
    <property type="protein sequence ID" value="TNJ65427.1"/>
    <property type="molecule type" value="Genomic_DNA"/>
</dbReference>
<dbReference type="PANTHER" id="PTHR43369:SF2">
    <property type="entry name" value="PHOSPHORIBOSYLGLYCINAMIDE FORMYLTRANSFERASE"/>
    <property type="match status" value="1"/>
</dbReference>
<keyword evidence="2 4" id="KW-0808">Transferase</keyword>
<gene>
    <name evidence="4" type="primary">purN</name>
    <name evidence="6" type="ORF">FE784_15525</name>
</gene>
<dbReference type="GO" id="GO:0005737">
    <property type="term" value="C:cytoplasm"/>
    <property type="evidence" value="ECO:0007669"/>
    <property type="project" value="TreeGrafter"/>
</dbReference>
<dbReference type="CDD" id="cd08645">
    <property type="entry name" value="FMT_core_GART"/>
    <property type="match status" value="1"/>
</dbReference>
<feature type="binding site" evidence="4">
    <location>
        <position position="76"/>
    </location>
    <ligand>
        <name>(6R)-10-formyltetrahydrofolate</name>
        <dbReference type="ChEBI" id="CHEBI:195366"/>
    </ligand>
</feature>
<comment type="catalytic activity">
    <reaction evidence="4">
        <text>N(1)-(5-phospho-beta-D-ribosyl)glycinamide + (6R)-10-formyltetrahydrofolate = N(2)-formyl-N(1)-(5-phospho-beta-D-ribosyl)glycinamide + (6S)-5,6,7,8-tetrahydrofolate + H(+)</text>
        <dbReference type="Rhea" id="RHEA:15053"/>
        <dbReference type="ChEBI" id="CHEBI:15378"/>
        <dbReference type="ChEBI" id="CHEBI:57453"/>
        <dbReference type="ChEBI" id="CHEBI:143788"/>
        <dbReference type="ChEBI" id="CHEBI:147286"/>
        <dbReference type="ChEBI" id="CHEBI:195366"/>
        <dbReference type="EC" id="2.1.2.2"/>
    </reaction>
</comment>
<dbReference type="PANTHER" id="PTHR43369">
    <property type="entry name" value="PHOSPHORIBOSYLGLYCINAMIDE FORMYLTRANSFERASE"/>
    <property type="match status" value="1"/>
</dbReference>
<dbReference type="Pfam" id="PF00551">
    <property type="entry name" value="Formyl_trans_N"/>
    <property type="match status" value="1"/>
</dbReference>
<dbReference type="InterPro" id="IPR036477">
    <property type="entry name" value="Formyl_transf_N_sf"/>
</dbReference>
<dbReference type="Gene3D" id="3.40.50.170">
    <property type="entry name" value="Formyl transferase, N-terminal domain"/>
    <property type="match status" value="1"/>
</dbReference>
<organism evidence="6 7">
    <name type="scientific">Paenibacillus hemerocallicola</name>
    <dbReference type="NCBI Taxonomy" id="1172614"/>
    <lineage>
        <taxon>Bacteria</taxon>
        <taxon>Bacillati</taxon>
        <taxon>Bacillota</taxon>
        <taxon>Bacilli</taxon>
        <taxon>Bacillales</taxon>
        <taxon>Paenibacillaceae</taxon>
        <taxon>Paenibacillus</taxon>
    </lineage>
</organism>
<keyword evidence="3 4" id="KW-0658">Purine biosynthesis</keyword>
<dbReference type="EC" id="2.1.2.2" evidence="4"/>
<keyword evidence="7" id="KW-1185">Reference proteome</keyword>
<dbReference type="GO" id="GO:0006189">
    <property type="term" value="P:'de novo' IMP biosynthetic process"/>
    <property type="evidence" value="ECO:0007669"/>
    <property type="project" value="UniProtKB-UniRule"/>
</dbReference>
<evidence type="ECO:0000259" key="5">
    <source>
        <dbReference type="Pfam" id="PF00551"/>
    </source>
</evidence>
<dbReference type="SUPFAM" id="SSF53328">
    <property type="entry name" value="Formyltransferase"/>
    <property type="match status" value="1"/>
</dbReference>